<keyword evidence="2" id="KW-1185">Reference proteome</keyword>
<dbReference type="EMBL" id="RCHS01003751">
    <property type="protein sequence ID" value="RMX39928.1"/>
    <property type="molecule type" value="Genomic_DNA"/>
</dbReference>
<name>A0A3M6TF17_POCDA</name>
<reference evidence="1 2" key="1">
    <citation type="journal article" date="2018" name="Sci. Rep.">
        <title>Comparative analysis of the Pocillopora damicornis genome highlights role of immune system in coral evolution.</title>
        <authorList>
            <person name="Cunning R."/>
            <person name="Bay R.A."/>
            <person name="Gillette P."/>
            <person name="Baker A.C."/>
            <person name="Traylor-Knowles N."/>
        </authorList>
    </citation>
    <scope>NUCLEOTIDE SEQUENCE [LARGE SCALE GENOMIC DNA]</scope>
    <source>
        <strain evidence="1">RSMAS</strain>
        <tissue evidence="1">Whole animal</tissue>
    </source>
</reference>
<evidence type="ECO:0000313" key="1">
    <source>
        <dbReference type="EMBL" id="RMX39928.1"/>
    </source>
</evidence>
<comment type="caution">
    <text evidence="1">The sequence shown here is derived from an EMBL/GenBank/DDBJ whole genome shotgun (WGS) entry which is preliminary data.</text>
</comment>
<gene>
    <name evidence="1" type="ORF">pdam_00021381</name>
</gene>
<dbReference type="Proteomes" id="UP000275408">
    <property type="component" value="Unassembled WGS sequence"/>
</dbReference>
<protein>
    <submittedName>
        <fullName evidence="1">Uncharacterized protein</fullName>
    </submittedName>
</protein>
<accession>A0A3M6TF17</accession>
<sequence>MGVPSLAIPTEAPNPRHTILMPVQGKSMNLISLQLISNQKYMPKLSTTLHKIQEARPWGGRRSKTISPTAKQPYSLTKTLTSNLWVKGKPLHLFSSDYAKLTLVKIPADEVHLRETSYGTLSNSHPEASEQLPTAEISHARDIPLPPEPILAPHTSNLWVKGKPLHLSSSDCAKLALVKIPADEVH</sequence>
<organism evidence="1 2">
    <name type="scientific">Pocillopora damicornis</name>
    <name type="common">Cauliflower coral</name>
    <name type="synonym">Millepora damicornis</name>
    <dbReference type="NCBI Taxonomy" id="46731"/>
    <lineage>
        <taxon>Eukaryota</taxon>
        <taxon>Metazoa</taxon>
        <taxon>Cnidaria</taxon>
        <taxon>Anthozoa</taxon>
        <taxon>Hexacorallia</taxon>
        <taxon>Scleractinia</taxon>
        <taxon>Astrocoeniina</taxon>
        <taxon>Pocilloporidae</taxon>
        <taxon>Pocillopora</taxon>
    </lineage>
</organism>
<proteinExistence type="predicted"/>
<evidence type="ECO:0000313" key="2">
    <source>
        <dbReference type="Proteomes" id="UP000275408"/>
    </source>
</evidence>
<dbReference type="AlphaFoldDB" id="A0A3M6TF17"/>